<protein>
    <submittedName>
        <fullName evidence="1">SUKH-4 family immunity protein</fullName>
    </submittedName>
</protein>
<dbReference type="Pfam" id="PF14435">
    <property type="entry name" value="SUKH-4"/>
    <property type="match status" value="1"/>
</dbReference>
<comment type="caution">
    <text evidence="1">The sequence shown here is derived from an EMBL/GenBank/DDBJ whole genome shotgun (WGS) entry which is preliminary data.</text>
</comment>
<gene>
    <name evidence="1" type="ORF">HKK74_32385</name>
</gene>
<evidence type="ECO:0000313" key="1">
    <source>
        <dbReference type="EMBL" id="MBC6470152.1"/>
    </source>
</evidence>
<reference evidence="1 2" key="1">
    <citation type="submission" date="2020-06" db="EMBL/GenBank/DDBJ databases">
        <title>Actinomadura xiongansis sp. nov., isolated from soil of Baiyangdian.</title>
        <authorList>
            <person name="Zhang X."/>
        </authorList>
    </citation>
    <scope>NUCLEOTIDE SEQUENCE [LARGE SCALE GENOMIC DNA]</scope>
    <source>
        <strain evidence="1 2">HBUM206468</strain>
    </source>
</reference>
<evidence type="ECO:0000313" key="2">
    <source>
        <dbReference type="Proteomes" id="UP000805614"/>
    </source>
</evidence>
<dbReference type="EMBL" id="JABVEC010000037">
    <property type="protein sequence ID" value="MBC6470152.1"/>
    <property type="molecule type" value="Genomic_DNA"/>
</dbReference>
<dbReference type="InterPro" id="IPR025851">
    <property type="entry name" value="SUKH-4"/>
</dbReference>
<accession>A0ABR7LZ72</accession>
<proteinExistence type="predicted"/>
<dbReference type="RefSeq" id="WP_187247198.1">
    <property type="nucleotide sequence ID" value="NZ_BAAAOK010000009.1"/>
</dbReference>
<keyword evidence="2" id="KW-1185">Reference proteome</keyword>
<dbReference type="Proteomes" id="UP000805614">
    <property type="component" value="Unassembled WGS sequence"/>
</dbReference>
<organism evidence="1 2">
    <name type="scientific">Actinomadura alba</name>
    <dbReference type="NCBI Taxonomy" id="406431"/>
    <lineage>
        <taxon>Bacteria</taxon>
        <taxon>Bacillati</taxon>
        <taxon>Actinomycetota</taxon>
        <taxon>Actinomycetes</taxon>
        <taxon>Streptosporangiales</taxon>
        <taxon>Thermomonosporaceae</taxon>
        <taxon>Actinomadura</taxon>
    </lineage>
</organism>
<sequence length="647" mass="70834">MRKTERRFFDDLEELIDRHEGSAIRVSQHRDRACVAEVREKWEHICDQAVDFHALVEEEYARPAARLLRRAAAVPAVPDYFRGASPAWIAGCPDPGTRPEYTAGRTPAAEALLRWREDRYGPDVCVVTGSPGSGKSHLLSWFTMSTTKSWSASGTGSGPTMVATSLRVMGVEDCARHLAAQLGIEVETAGDPIAAVAATTVPALITLAELHESLDPGRVISELIRPLAANGHVALVVEARDSGALGLTDAHYVLDLDDPRCTDPELFNRWYAEECRSAPGASPFTAGQVHPSPGVAVIAARARGTDPGPGHPIAERAARAWLNGLSETARDAAATLALAVAPMGLATWRLLHCGRHPHDPRTASRGVDEAAAHLPTAELGIPAYFLRIPSLIGAVAPPAADHARAHRELAAIMRGWPASDDLGPADYVREHLDDHLRLAGVTTPEDVAALNPCPPPVRVTRAMLEAVFGTDGLLRLTPEQLHPHITHTSTRRFLTNVGVPKDGVVDDFVDDAPRFLEPITRWWGEDSVRNLRACSGLPGDLDSVFVLDFMHTWYLLLDGTTGLVHEVYESLEEAFVTHRNVESYTYFAYAIARDRGLWRGRDAHPDASCWSGDNLILELRTYESHAMADPRQLWGPLLEEFYLDMWR</sequence>
<name>A0ABR7LZ72_9ACTN</name>